<evidence type="ECO:0000256" key="8">
    <source>
        <dbReference type="ARBA" id="ARBA00022806"/>
    </source>
</evidence>
<dbReference type="GO" id="GO:0046900">
    <property type="term" value="P:tetrahydrofolylpolyglutamate metabolic process"/>
    <property type="evidence" value="ECO:0007669"/>
    <property type="project" value="TreeGrafter"/>
</dbReference>
<dbReference type="PANTHER" id="PTHR11315">
    <property type="entry name" value="PROTEASE FAMILY C26 GAMMA-GLUTAMYL HYDROLASE"/>
    <property type="match status" value="1"/>
</dbReference>
<evidence type="ECO:0000313" key="18">
    <source>
        <dbReference type="Proteomes" id="UP000186817"/>
    </source>
</evidence>
<dbReference type="InterPro" id="IPR011545">
    <property type="entry name" value="DEAD/DEAH_box_helicase_dom"/>
</dbReference>
<dbReference type="InterPro" id="IPR036249">
    <property type="entry name" value="Thioredoxin-like_sf"/>
</dbReference>
<dbReference type="EMBL" id="LSRX01001530">
    <property type="protein sequence ID" value="OLP79069.1"/>
    <property type="molecule type" value="Genomic_DNA"/>
</dbReference>
<evidence type="ECO:0000256" key="6">
    <source>
        <dbReference type="ARBA" id="ARBA00022741"/>
    </source>
</evidence>
<dbReference type="GO" id="GO:0005576">
    <property type="term" value="C:extracellular region"/>
    <property type="evidence" value="ECO:0007669"/>
    <property type="project" value="UniProtKB-SubCell"/>
</dbReference>
<evidence type="ECO:0000256" key="9">
    <source>
        <dbReference type="ARBA" id="ARBA00022840"/>
    </source>
</evidence>
<sequence length="1364" mass="149915">MEAPSLSLWHSPARGCLGRRWTAQAVVPEVWSSGGSSSSSSRIAGTAKTRTPWLRLGVGAGLALAAKTRGPQPRDPDLVGLSMLNKDLPADEDVRDVPQQRREDDESWVFWEEQLHPTPGPKNQPRDKVPEPLPSPLPSLEPPAPGEGDDVEDQAANFEKAYRPAEPAIMGSDGSPLEVPFYSTFEDAVRELGYPPFLQAAMARRGFYYLTPVQQCSLPLMKGGHDFLASAFTGSGKTAAYLLPILKSLHEVSRLIPGTSVASHYKTKDNSRSAKPGLGVVKGSKAGCRLHLKLAPFFLKMLGFSALCAFALSLGGHAADAPIVGVLTVPVAHGCETARAYRWTDDATSGGSCFASLYVKYVEAAGGRVVPILYDWDDQQLAKAFASVNAVLFTGGGVQIAHPSSSPMAAQYVRAASLLFNLTVQAGSAGDWVPLWGTCMGLQTLSVVAAGTSSVLKTNSFDSENMSLPLELVQQAKTSKLLGPHVPPNILRWLTTENITTNLHHDGVTPDSFVTNQRLSSLFSVLSTNRDRKGRVFVSTIEGKSLPIYGVQWHPERPIFEWGADESGINHGPHAIEAMQYFANFLVSEARKNWHHFESREEEESALIYNFVPQGRSSYQVYLFESLSAPKPAEDAEVHKDMTEEMQMHVRHLEELQLAQSIRRIKNGRAALEFEAAAGKTHRQLVPVEWVVGAPEPPPKRRWQGPAIPKAVVLVPSRELSEQVHNEAKEFLHYSPLRSAAIYGDSNLRSQFRDLAHGADILVATPGRLIDALHKGMIRLDEVRFLVFDEVDRMMELGFGSQLEEIVTQGAMPGKLGGRQTTFWSATIPLSVRELAEAFLGTQCAWVDCTGGQTNPVPTTISHVFVDARPPHRALREFQPGDPVITKGGRRGIAEFQVGRKWRVQFDDGDLVQRKMLLKGRLHHTSLRTDSSVRCKLDTLRGVLEAREFEEATIIVFCRRRDTVMEVYRYLKEQFEGVVTCHGGMTQSFRSKSIKALKEGSADILVATDIAARGLDVESVTHVINYELPLVLDEFVHRIGRTGRIGREGTAVTFVTGREKIFGAMRRMVLSQGHKVPDWLNFQIMPARRFWRPHLCLAMPELLRLLGKHLLSKSDGSRVLTADALRGASAVGFYFSASWCPPCRGFTPLLIDSYKEHLHSKGLRCILVSWDRDEESFANYYASMPWLALPYEESSINQELGRHFAVRSIPTLALVDAEGKTITTGAREALVDDPSGEHYPWPEPSGQDMAVSDPKRLNDSPSFICLCEEGEAAQAAEALQQAAKAAGGEYGLFVGCGGVLTKQLYQVCGLKPSQVPRLLLIDLPDNGSFYIGPEGPQALSADSVAAFMADFAEGRLAKHQVYSK</sequence>
<dbReference type="InterPro" id="IPR027417">
    <property type="entry name" value="P-loop_NTPase"/>
</dbReference>
<dbReference type="PROSITE" id="PS51192">
    <property type="entry name" value="HELICASE_ATP_BIND_1"/>
    <property type="match status" value="1"/>
</dbReference>
<evidence type="ECO:0000259" key="15">
    <source>
        <dbReference type="PROSITE" id="PS51194"/>
    </source>
</evidence>
<dbReference type="SMART" id="SM00490">
    <property type="entry name" value="HELICc"/>
    <property type="match status" value="1"/>
</dbReference>
<proteinExistence type="inferred from homology"/>
<keyword evidence="4" id="KW-0964">Secreted</keyword>
<dbReference type="Gene3D" id="3.40.50.300">
    <property type="entry name" value="P-loop containing nucleotide triphosphate hydrolases"/>
    <property type="match status" value="3"/>
</dbReference>
<dbReference type="Gene3D" id="3.40.30.10">
    <property type="entry name" value="Glutaredoxin"/>
    <property type="match status" value="2"/>
</dbReference>
<feature type="domain" description="Helicase C-terminal" evidence="15">
    <location>
        <begin position="936"/>
        <end position="1088"/>
    </location>
</feature>
<evidence type="ECO:0000259" key="16">
    <source>
        <dbReference type="PROSITE" id="PS51352"/>
    </source>
</evidence>
<dbReference type="SUPFAM" id="SSF52833">
    <property type="entry name" value="Thioredoxin-like"/>
    <property type="match status" value="1"/>
</dbReference>
<dbReference type="PANTHER" id="PTHR11315:SF0">
    <property type="entry name" value="FOLATE GAMMA-GLUTAMYL HYDROLASE"/>
    <property type="match status" value="1"/>
</dbReference>
<comment type="caution">
    <text evidence="17">The sequence shown here is derived from an EMBL/GenBank/DDBJ whole genome shotgun (WGS) entry which is preliminary data.</text>
</comment>
<dbReference type="InterPro" id="IPR014001">
    <property type="entry name" value="Helicase_ATP-bd"/>
</dbReference>
<dbReference type="FunFam" id="3.40.50.880:FF:000024">
    <property type="entry name" value="Folate gamma-glutamyl hydrolase"/>
    <property type="match status" value="1"/>
</dbReference>
<keyword evidence="5" id="KW-0732">Signal</keyword>
<gene>
    <name evidence="17" type="primary">gghA</name>
    <name evidence="17" type="ORF">AK812_SmicGene40690</name>
</gene>
<evidence type="ECO:0000256" key="5">
    <source>
        <dbReference type="ARBA" id="ARBA00022729"/>
    </source>
</evidence>
<dbReference type="GO" id="GO:0005524">
    <property type="term" value="F:ATP binding"/>
    <property type="evidence" value="ECO:0007669"/>
    <property type="project" value="UniProtKB-KW"/>
</dbReference>
<keyword evidence="10" id="KW-0315">Glutamine amidotransferase</keyword>
<accession>A0A1Q9C817</accession>
<protein>
    <recommendedName>
        <fullName evidence="3 12">folate gamma-glutamyl hydrolase</fullName>
        <ecNumber evidence="3 12">3.4.19.9</ecNumber>
    </recommendedName>
</protein>
<keyword evidence="8" id="KW-0347">Helicase</keyword>
<dbReference type="OrthoDB" id="64220at2759"/>
<dbReference type="PROSITE" id="PS51352">
    <property type="entry name" value="THIOREDOXIN_2"/>
    <property type="match status" value="1"/>
</dbReference>
<feature type="compositionally biased region" description="Pro residues" evidence="13">
    <location>
        <begin position="131"/>
        <end position="145"/>
    </location>
</feature>
<dbReference type="InterPro" id="IPR013766">
    <property type="entry name" value="Thioredoxin_domain"/>
</dbReference>
<keyword evidence="6" id="KW-0547">Nucleotide-binding</keyword>
<feature type="region of interest" description="Disordered" evidence="13">
    <location>
        <begin position="115"/>
        <end position="151"/>
    </location>
</feature>
<evidence type="ECO:0000256" key="7">
    <source>
        <dbReference type="ARBA" id="ARBA00022801"/>
    </source>
</evidence>
<dbReference type="InterPro" id="IPR001650">
    <property type="entry name" value="Helicase_C-like"/>
</dbReference>
<dbReference type="InterPro" id="IPR044742">
    <property type="entry name" value="DEAD/DEAH_RhlB"/>
</dbReference>
<dbReference type="InterPro" id="IPR029062">
    <property type="entry name" value="Class_I_gatase-like"/>
</dbReference>
<evidence type="ECO:0000313" key="17">
    <source>
        <dbReference type="EMBL" id="OLP79069.1"/>
    </source>
</evidence>
<comment type="similarity">
    <text evidence="2">Belongs to the peptidase C26 family.</text>
</comment>
<comment type="catalytic activity">
    <reaction evidence="12">
        <text>(6S)-5,6,7,8-tetrahydrofolyl-(gamma-L-Glu)(n) + (n-1) H2O = (6S)-5,6,7,8-tetrahydrofolate + (n-1) L-glutamate</text>
        <dbReference type="Rhea" id="RHEA:56784"/>
        <dbReference type="Rhea" id="RHEA-COMP:14738"/>
        <dbReference type="ChEBI" id="CHEBI:15377"/>
        <dbReference type="ChEBI" id="CHEBI:29985"/>
        <dbReference type="ChEBI" id="CHEBI:57453"/>
        <dbReference type="ChEBI" id="CHEBI:141005"/>
        <dbReference type="EC" id="3.4.19.9"/>
    </reaction>
</comment>
<evidence type="ECO:0000256" key="12">
    <source>
        <dbReference type="PROSITE-ProRule" id="PRU00607"/>
    </source>
</evidence>
<dbReference type="Pfam" id="PF00271">
    <property type="entry name" value="Helicase_C"/>
    <property type="match status" value="1"/>
</dbReference>
<evidence type="ECO:0000256" key="1">
    <source>
        <dbReference type="ARBA" id="ARBA00004239"/>
    </source>
</evidence>
<feature type="active site" evidence="12">
    <location>
        <position position="554"/>
    </location>
</feature>
<keyword evidence="18" id="KW-1185">Reference proteome</keyword>
<feature type="active site" description="Nucleophile" evidence="11 12">
    <location>
        <position position="439"/>
    </location>
</feature>
<reference evidence="17 18" key="1">
    <citation type="submission" date="2016-02" db="EMBL/GenBank/DDBJ databases">
        <title>Genome analysis of coral dinoflagellate symbionts highlights evolutionary adaptations to a symbiotic lifestyle.</title>
        <authorList>
            <person name="Aranda M."/>
            <person name="Li Y."/>
            <person name="Liew Y.J."/>
            <person name="Baumgarten S."/>
            <person name="Simakov O."/>
            <person name="Wilson M."/>
            <person name="Piel J."/>
            <person name="Ashoor H."/>
            <person name="Bougouffa S."/>
            <person name="Bajic V.B."/>
            <person name="Ryu T."/>
            <person name="Ravasi T."/>
            <person name="Bayer T."/>
            <person name="Micklem G."/>
            <person name="Kim H."/>
            <person name="Bhak J."/>
            <person name="Lajeunesse T.C."/>
            <person name="Voolstra C.R."/>
        </authorList>
    </citation>
    <scope>NUCLEOTIDE SEQUENCE [LARGE SCALE GENOMIC DNA]</scope>
    <source>
        <strain evidence="17 18">CCMP2467</strain>
    </source>
</reference>
<evidence type="ECO:0000259" key="14">
    <source>
        <dbReference type="PROSITE" id="PS51192"/>
    </source>
</evidence>
<dbReference type="PROSITE" id="PS51194">
    <property type="entry name" value="HELICASE_CTER"/>
    <property type="match status" value="1"/>
</dbReference>
<dbReference type="GO" id="GO:0034722">
    <property type="term" value="F:gamma-glutamyl-peptidase activity"/>
    <property type="evidence" value="ECO:0007669"/>
    <property type="project" value="UniProtKB-UniRule"/>
</dbReference>
<evidence type="ECO:0000256" key="3">
    <source>
        <dbReference type="ARBA" id="ARBA00012886"/>
    </source>
</evidence>
<dbReference type="Pfam" id="PF00270">
    <property type="entry name" value="DEAD"/>
    <property type="match status" value="2"/>
</dbReference>
<dbReference type="InterPro" id="IPR015527">
    <property type="entry name" value="Pept_C26_g-glut_hydrolase"/>
</dbReference>
<keyword evidence="7 12" id="KW-0378">Hydrolase</keyword>
<feature type="domain" description="Thioredoxin" evidence="16">
    <location>
        <begin position="1099"/>
        <end position="1251"/>
    </location>
</feature>
<evidence type="ECO:0000256" key="2">
    <source>
        <dbReference type="ARBA" id="ARBA00011083"/>
    </source>
</evidence>
<keyword evidence="9" id="KW-0067">ATP-binding</keyword>
<evidence type="ECO:0000256" key="11">
    <source>
        <dbReference type="PIRSR" id="PIRSR615527-1"/>
    </source>
</evidence>
<dbReference type="SUPFAM" id="SSF52540">
    <property type="entry name" value="P-loop containing nucleoside triphosphate hydrolases"/>
    <property type="match status" value="2"/>
</dbReference>
<dbReference type="InterPro" id="IPR012336">
    <property type="entry name" value="Thioredoxin-like_fold"/>
</dbReference>
<dbReference type="CDD" id="cd00268">
    <property type="entry name" value="DEADc"/>
    <property type="match status" value="1"/>
</dbReference>
<feature type="domain" description="Helicase ATP-binding" evidence="14">
    <location>
        <begin position="661"/>
        <end position="846"/>
    </location>
</feature>
<dbReference type="Gene3D" id="3.40.50.880">
    <property type="match status" value="1"/>
</dbReference>
<dbReference type="EC" id="3.4.19.9" evidence="3 12"/>
<dbReference type="Proteomes" id="UP000186817">
    <property type="component" value="Unassembled WGS sequence"/>
</dbReference>
<dbReference type="GO" id="GO:0003676">
    <property type="term" value="F:nucleic acid binding"/>
    <property type="evidence" value="ECO:0007669"/>
    <property type="project" value="InterPro"/>
</dbReference>
<dbReference type="SMART" id="SM00487">
    <property type="entry name" value="DEXDc"/>
    <property type="match status" value="1"/>
</dbReference>
<dbReference type="GO" id="GO:0005773">
    <property type="term" value="C:vacuole"/>
    <property type="evidence" value="ECO:0007669"/>
    <property type="project" value="TreeGrafter"/>
</dbReference>
<dbReference type="InterPro" id="IPR011697">
    <property type="entry name" value="Peptidase_C26"/>
</dbReference>
<evidence type="ECO:0000256" key="10">
    <source>
        <dbReference type="ARBA" id="ARBA00022962"/>
    </source>
</evidence>
<organism evidence="17 18">
    <name type="scientific">Symbiodinium microadriaticum</name>
    <name type="common">Dinoflagellate</name>
    <name type="synonym">Zooxanthella microadriatica</name>
    <dbReference type="NCBI Taxonomy" id="2951"/>
    <lineage>
        <taxon>Eukaryota</taxon>
        <taxon>Sar</taxon>
        <taxon>Alveolata</taxon>
        <taxon>Dinophyceae</taxon>
        <taxon>Suessiales</taxon>
        <taxon>Symbiodiniaceae</taxon>
        <taxon>Symbiodinium</taxon>
    </lineage>
</organism>
<evidence type="ECO:0000256" key="13">
    <source>
        <dbReference type="SAM" id="MobiDB-lite"/>
    </source>
</evidence>
<name>A0A1Q9C817_SYMMI</name>
<dbReference type="Pfam" id="PF13905">
    <property type="entry name" value="Thioredoxin_8"/>
    <property type="match status" value="1"/>
</dbReference>
<dbReference type="PROSITE" id="PS51273">
    <property type="entry name" value="GATASE_TYPE_1"/>
    <property type="match status" value="1"/>
</dbReference>
<dbReference type="SUPFAM" id="SSF52317">
    <property type="entry name" value="Class I glutamine amidotransferase-like"/>
    <property type="match status" value="1"/>
</dbReference>
<dbReference type="CDD" id="cd18787">
    <property type="entry name" value="SF2_C_DEAD"/>
    <property type="match status" value="1"/>
</dbReference>
<dbReference type="PROSITE" id="PS51275">
    <property type="entry name" value="PEPTIDASE_C26_GGH"/>
    <property type="match status" value="1"/>
</dbReference>
<evidence type="ECO:0000256" key="4">
    <source>
        <dbReference type="ARBA" id="ARBA00022525"/>
    </source>
</evidence>
<comment type="subcellular location">
    <subcellularLocation>
        <location evidence="1">Secreted</location>
        <location evidence="1">Extracellular space</location>
    </subcellularLocation>
</comment>
<feature type="active site" description="Proton donor" evidence="11">
    <location>
        <position position="554"/>
    </location>
</feature>
<dbReference type="Pfam" id="PF07722">
    <property type="entry name" value="Peptidase_C26"/>
    <property type="match status" value="1"/>
</dbReference>